<accession>A0A934SV02</accession>
<dbReference type="GO" id="GO:0003677">
    <property type="term" value="F:DNA binding"/>
    <property type="evidence" value="ECO:0007669"/>
    <property type="project" value="UniProtKB-UniRule"/>
</dbReference>
<dbReference type="AlphaFoldDB" id="A0A934SV02"/>
<comment type="similarity">
    <text evidence="1">Belongs to the 'phage' integrase family.</text>
</comment>
<dbReference type="InterPro" id="IPR025166">
    <property type="entry name" value="Integrase_DNA_bind_dom"/>
</dbReference>
<keyword evidence="9" id="KW-1185">Reference proteome</keyword>
<proteinExistence type="inferred from homology"/>
<evidence type="ECO:0000256" key="3">
    <source>
        <dbReference type="ARBA" id="ARBA00023125"/>
    </source>
</evidence>
<comment type="caution">
    <text evidence="8">The sequence shown here is derived from an EMBL/GenBank/DDBJ whole genome shotgun (WGS) entry which is preliminary data.</text>
</comment>
<dbReference type="InterPro" id="IPR010998">
    <property type="entry name" value="Integrase_recombinase_N"/>
</dbReference>
<protein>
    <submittedName>
        <fullName evidence="8">Integrase arm-type DNA-binding domain-containing protein</fullName>
    </submittedName>
</protein>
<feature type="domain" description="Core-binding (CB)" evidence="7">
    <location>
        <begin position="103"/>
        <end position="184"/>
    </location>
</feature>
<dbReference type="PANTHER" id="PTHR30629">
    <property type="entry name" value="PROPHAGE INTEGRASE"/>
    <property type="match status" value="1"/>
</dbReference>
<evidence type="ECO:0000256" key="2">
    <source>
        <dbReference type="ARBA" id="ARBA00022908"/>
    </source>
</evidence>
<keyword evidence="4" id="KW-0233">DNA recombination</keyword>
<dbReference type="InterPro" id="IPR053876">
    <property type="entry name" value="Phage_int_M"/>
</dbReference>
<dbReference type="Pfam" id="PF13356">
    <property type="entry name" value="Arm-DNA-bind_3"/>
    <property type="match status" value="1"/>
</dbReference>
<dbReference type="Proteomes" id="UP000622890">
    <property type="component" value="Unassembled WGS sequence"/>
</dbReference>
<evidence type="ECO:0000313" key="8">
    <source>
        <dbReference type="EMBL" id="MBK4735813.1"/>
    </source>
</evidence>
<evidence type="ECO:0000256" key="4">
    <source>
        <dbReference type="ARBA" id="ARBA00023172"/>
    </source>
</evidence>
<dbReference type="InterPro" id="IPR013762">
    <property type="entry name" value="Integrase-like_cat_sf"/>
</dbReference>
<feature type="domain" description="Tyr recombinase" evidence="6">
    <location>
        <begin position="205"/>
        <end position="387"/>
    </location>
</feature>
<sequence length="397" mass="45512">MGRQVRTRLTAVGIKALKQPGYYADGDGLYLQISNSGTKSWIFRFMRNKRAREMGLGSVSTYTLAEARDRVRKCRQLLDEGIDPIEYRQAEREKNLAAASTRRTFAECAHEYHWLHANGWKNRKHADQWINTLTAYAFPVFGTKDVSDVSKADILRVLEPIWAAKPETASRVRQRIRAVLDWAAARDYRHGHDPHLRDQVARSLPKTKDLKKESHFAACRYVEVNAALQSIINSTASSAVKNALEFTILTAARSGEVRGAKWSEIDFEGKRWIIPAERMKAKREHRIPLSPRAMQILEFQRENESELIFANDRKASFSDMTFTALLRRLGHAFTVHGFRSTFRNWAAEQTAFPREVCEAALAHASGKDATEAAYFRSDLFEKRRQLMEAWANYCITK</sequence>
<name>A0A934SV02_9BURK</name>
<dbReference type="InterPro" id="IPR011010">
    <property type="entry name" value="DNA_brk_join_enz"/>
</dbReference>
<dbReference type="Gene3D" id="1.10.150.130">
    <property type="match status" value="1"/>
</dbReference>
<evidence type="ECO:0000259" key="7">
    <source>
        <dbReference type="PROSITE" id="PS51900"/>
    </source>
</evidence>
<evidence type="ECO:0000256" key="5">
    <source>
        <dbReference type="PROSITE-ProRule" id="PRU01248"/>
    </source>
</evidence>
<dbReference type="SUPFAM" id="SSF56349">
    <property type="entry name" value="DNA breaking-rejoining enzymes"/>
    <property type="match status" value="1"/>
</dbReference>
<dbReference type="EMBL" id="JAEPBG010000005">
    <property type="protein sequence ID" value="MBK4735813.1"/>
    <property type="molecule type" value="Genomic_DNA"/>
</dbReference>
<organism evidence="8 9">
    <name type="scientific">Noviherbaspirillum pedocola</name>
    <dbReference type="NCBI Taxonomy" id="2801341"/>
    <lineage>
        <taxon>Bacteria</taxon>
        <taxon>Pseudomonadati</taxon>
        <taxon>Pseudomonadota</taxon>
        <taxon>Betaproteobacteria</taxon>
        <taxon>Burkholderiales</taxon>
        <taxon>Oxalobacteraceae</taxon>
        <taxon>Noviherbaspirillum</taxon>
    </lineage>
</organism>
<evidence type="ECO:0000256" key="1">
    <source>
        <dbReference type="ARBA" id="ARBA00008857"/>
    </source>
</evidence>
<keyword evidence="2" id="KW-0229">DNA integration</keyword>
<dbReference type="GO" id="GO:0015074">
    <property type="term" value="P:DNA integration"/>
    <property type="evidence" value="ECO:0007669"/>
    <property type="project" value="UniProtKB-KW"/>
</dbReference>
<dbReference type="PROSITE" id="PS51898">
    <property type="entry name" value="TYR_RECOMBINASE"/>
    <property type="match status" value="1"/>
</dbReference>
<dbReference type="GO" id="GO:0006310">
    <property type="term" value="P:DNA recombination"/>
    <property type="evidence" value="ECO:0007669"/>
    <property type="project" value="UniProtKB-KW"/>
</dbReference>
<evidence type="ECO:0000313" key="9">
    <source>
        <dbReference type="Proteomes" id="UP000622890"/>
    </source>
</evidence>
<dbReference type="Pfam" id="PF00589">
    <property type="entry name" value="Phage_integrase"/>
    <property type="match status" value="1"/>
</dbReference>
<dbReference type="PANTHER" id="PTHR30629:SF2">
    <property type="entry name" value="PROPHAGE INTEGRASE INTS-RELATED"/>
    <property type="match status" value="1"/>
</dbReference>
<dbReference type="InterPro" id="IPR038488">
    <property type="entry name" value="Integrase_DNA-bd_sf"/>
</dbReference>
<dbReference type="InterPro" id="IPR050808">
    <property type="entry name" value="Phage_Integrase"/>
</dbReference>
<dbReference type="CDD" id="cd00801">
    <property type="entry name" value="INT_P4_C"/>
    <property type="match status" value="1"/>
</dbReference>
<keyword evidence="3 5" id="KW-0238">DNA-binding</keyword>
<dbReference type="InterPro" id="IPR044068">
    <property type="entry name" value="CB"/>
</dbReference>
<dbReference type="InterPro" id="IPR002104">
    <property type="entry name" value="Integrase_catalytic"/>
</dbReference>
<dbReference type="Gene3D" id="1.10.443.10">
    <property type="entry name" value="Intergrase catalytic core"/>
    <property type="match status" value="1"/>
</dbReference>
<reference evidence="8" key="1">
    <citation type="submission" date="2021-01" db="EMBL/GenBank/DDBJ databases">
        <title>Genome sequence of strain Noviherbaspirillum sp. DKR-6.</title>
        <authorList>
            <person name="Chaudhary D.K."/>
        </authorList>
    </citation>
    <scope>NUCLEOTIDE SEQUENCE</scope>
    <source>
        <strain evidence="8">DKR-6</strain>
    </source>
</reference>
<dbReference type="PROSITE" id="PS51900">
    <property type="entry name" value="CB"/>
    <property type="match status" value="1"/>
</dbReference>
<gene>
    <name evidence="8" type="ORF">JJB74_14425</name>
</gene>
<dbReference type="RefSeq" id="WP_200592605.1">
    <property type="nucleotide sequence ID" value="NZ_JAEPBG010000005.1"/>
</dbReference>
<dbReference type="Gene3D" id="3.30.160.390">
    <property type="entry name" value="Integrase, DNA-binding domain"/>
    <property type="match status" value="1"/>
</dbReference>
<dbReference type="Pfam" id="PF22022">
    <property type="entry name" value="Phage_int_M"/>
    <property type="match status" value="1"/>
</dbReference>
<evidence type="ECO:0000259" key="6">
    <source>
        <dbReference type="PROSITE" id="PS51898"/>
    </source>
</evidence>